<dbReference type="AlphaFoldDB" id="A0A1H2A813"/>
<keyword evidence="2" id="KW-0378">Hydrolase</keyword>
<keyword evidence="1" id="KW-0479">Metal-binding</keyword>
<dbReference type="PANTHER" id="PTHR10587:SF133">
    <property type="entry name" value="CHITIN DEACETYLASE 1-RELATED"/>
    <property type="match status" value="1"/>
</dbReference>
<dbReference type="Pfam" id="PF08239">
    <property type="entry name" value="SH3_3"/>
    <property type="match status" value="1"/>
</dbReference>
<feature type="domain" description="NodB homology" evidence="3">
    <location>
        <begin position="116"/>
        <end position="309"/>
    </location>
</feature>
<gene>
    <name evidence="4" type="ORF">SAMN04488543_4282</name>
</gene>
<accession>A0A1H2A813</accession>
<dbReference type="InterPro" id="IPR003646">
    <property type="entry name" value="SH3-like_bac-type"/>
</dbReference>
<dbReference type="Gene3D" id="3.20.20.370">
    <property type="entry name" value="Glycoside hydrolase/deacetylase"/>
    <property type="match status" value="1"/>
</dbReference>
<dbReference type="RefSeq" id="WP_091416006.1">
    <property type="nucleotide sequence ID" value="NZ_LT629749.1"/>
</dbReference>
<protein>
    <submittedName>
        <fullName evidence="4">Peptidoglycan/xylan/chitin deacetylase, PgdA/CDA1 family</fullName>
    </submittedName>
</protein>
<dbReference type="STRING" id="546871.SAMN04488543_4282"/>
<dbReference type="SUPFAM" id="SSF88713">
    <property type="entry name" value="Glycoside hydrolase/deacetylase"/>
    <property type="match status" value="1"/>
</dbReference>
<dbReference type="Proteomes" id="UP000199092">
    <property type="component" value="Chromosome I"/>
</dbReference>
<sequence>MTLGRGRSAAGVALVAGALWLALGVTHPTPAAAVGVSRLTARTNTPTSTLNLRTCAATTCPAVRSIPHRTVLTLTAATGDWFKTSYGGRTGWVHSRYTVLRGTPARTVSRGPTSRRMVSYTFDAGSDLGHTGAILDFLAAEGIPASFGLTGRWAEAHPTTVRRIADDGHHLVNHTWDHGSFTGFSTGRAALTPARRTEQLVRTNNLVLRLTGTSTRPYFRPPYGDHDRGVLRDVGANRFGTNVMWSVDSLGWKGLTAAKICSRVVGSMAAASSGGNGYIILFHVGSASADAQALPCITDTLRDRGFTFGTVPQVLSP</sequence>
<dbReference type="GO" id="GO:0005975">
    <property type="term" value="P:carbohydrate metabolic process"/>
    <property type="evidence" value="ECO:0007669"/>
    <property type="project" value="InterPro"/>
</dbReference>
<proteinExistence type="predicted"/>
<dbReference type="GO" id="GO:0016020">
    <property type="term" value="C:membrane"/>
    <property type="evidence" value="ECO:0007669"/>
    <property type="project" value="TreeGrafter"/>
</dbReference>
<dbReference type="PANTHER" id="PTHR10587">
    <property type="entry name" value="GLYCOSYL TRANSFERASE-RELATED"/>
    <property type="match status" value="1"/>
</dbReference>
<evidence type="ECO:0000313" key="5">
    <source>
        <dbReference type="Proteomes" id="UP000199092"/>
    </source>
</evidence>
<evidence type="ECO:0000256" key="2">
    <source>
        <dbReference type="ARBA" id="ARBA00022801"/>
    </source>
</evidence>
<dbReference type="CDD" id="cd10917">
    <property type="entry name" value="CE4_NodB_like_6s_7s"/>
    <property type="match status" value="1"/>
</dbReference>
<dbReference type="InterPro" id="IPR011330">
    <property type="entry name" value="Glyco_hydro/deAcase_b/a-brl"/>
</dbReference>
<keyword evidence="5" id="KW-1185">Reference proteome</keyword>
<dbReference type="Pfam" id="PF01522">
    <property type="entry name" value="Polysacc_deac_1"/>
    <property type="match status" value="1"/>
</dbReference>
<dbReference type="InterPro" id="IPR050248">
    <property type="entry name" value="Polysacc_deacetylase_ArnD"/>
</dbReference>
<reference evidence="4 5" key="1">
    <citation type="submission" date="2016-10" db="EMBL/GenBank/DDBJ databases">
        <authorList>
            <person name="de Groot N.N."/>
        </authorList>
    </citation>
    <scope>NUCLEOTIDE SEQUENCE [LARGE SCALE GENOMIC DNA]</scope>
    <source>
        <strain evidence="4 5">DSM 21741</strain>
    </source>
</reference>
<evidence type="ECO:0000313" key="4">
    <source>
        <dbReference type="EMBL" id="SDT42013.1"/>
    </source>
</evidence>
<dbReference type="PROSITE" id="PS51677">
    <property type="entry name" value="NODB"/>
    <property type="match status" value="1"/>
</dbReference>
<dbReference type="EMBL" id="LT629749">
    <property type="protein sequence ID" value="SDT42013.1"/>
    <property type="molecule type" value="Genomic_DNA"/>
</dbReference>
<dbReference type="InterPro" id="IPR002509">
    <property type="entry name" value="NODB_dom"/>
</dbReference>
<evidence type="ECO:0000256" key="1">
    <source>
        <dbReference type="ARBA" id="ARBA00022723"/>
    </source>
</evidence>
<dbReference type="GO" id="GO:0016810">
    <property type="term" value="F:hydrolase activity, acting on carbon-nitrogen (but not peptide) bonds"/>
    <property type="evidence" value="ECO:0007669"/>
    <property type="project" value="InterPro"/>
</dbReference>
<dbReference type="OrthoDB" id="3173508at2"/>
<dbReference type="GO" id="GO:0046872">
    <property type="term" value="F:metal ion binding"/>
    <property type="evidence" value="ECO:0007669"/>
    <property type="project" value="UniProtKB-KW"/>
</dbReference>
<dbReference type="Gene3D" id="2.30.30.40">
    <property type="entry name" value="SH3 Domains"/>
    <property type="match status" value="1"/>
</dbReference>
<evidence type="ECO:0000259" key="3">
    <source>
        <dbReference type="PROSITE" id="PS51677"/>
    </source>
</evidence>
<name>A0A1H2A813_9ACTN</name>
<organism evidence="4 5">
    <name type="scientific">Friedmanniella luteola</name>
    <dbReference type="NCBI Taxonomy" id="546871"/>
    <lineage>
        <taxon>Bacteria</taxon>
        <taxon>Bacillati</taxon>
        <taxon>Actinomycetota</taxon>
        <taxon>Actinomycetes</taxon>
        <taxon>Propionibacteriales</taxon>
        <taxon>Nocardioidaceae</taxon>
        <taxon>Friedmanniella</taxon>
    </lineage>
</organism>